<keyword evidence="3" id="KW-0540">Nuclease</keyword>
<dbReference type="FunFam" id="3.10.20.370:FF:000001">
    <property type="entry name" value="Retrovirus-related Pol polyprotein from transposon 17.6-like protein"/>
    <property type="match status" value="1"/>
</dbReference>
<evidence type="ECO:0000256" key="7">
    <source>
        <dbReference type="SAM" id="MobiDB-lite"/>
    </source>
</evidence>
<evidence type="ECO:0000313" key="10">
    <source>
        <dbReference type="Proteomes" id="UP001152622"/>
    </source>
</evidence>
<sequence length="246" mass="27375">MACDASPYGIGAVLSHVMEDGTERPITFASRSLAPAERNYSQLEKEALAIIFAVKRFHHYIYGHHFTICTDHKPLMSLFNEDKAVPPIASGRIQRWALTLAAYEYTICYKEGSRHANADAMSRLPVSTTVGYVPLPGELILLLENLATFPVKAHDIRTWTSHLRTCANPDEALSVEQEIPENTPKATTTPPAESPQGGGKDTAQDMDIQEQGDIEREKAKMPIVPDGIEPLRRSDRKRKTPERLNV</sequence>
<evidence type="ECO:0000256" key="1">
    <source>
        <dbReference type="ARBA" id="ARBA00022679"/>
    </source>
</evidence>
<proteinExistence type="predicted"/>
<dbReference type="GO" id="GO:0004519">
    <property type="term" value="F:endonuclease activity"/>
    <property type="evidence" value="ECO:0007669"/>
    <property type="project" value="UniProtKB-KW"/>
</dbReference>
<reference evidence="9" key="1">
    <citation type="journal article" date="2023" name="Science">
        <title>Genome structures resolve the early diversification of teleost fishes.</title>
        <authorList>
            <person name="Parey E."/>
            <person name="Louis A."/>
            <person name="Montfort J."/>
            <person name="Bouchez O."/>
            <person name="Roques C."/>
            <person name="Iampietro C."/>
            <person name="Lluch J."/>
            <person name="Castinel A."/>
            <person name="Donnadieu C."/>
            <person name="Desvignes T."/>
            <person name="Floi Bucao C."/>
            <person name="Jouanno E."/>
            <person name="Wen M."/>
            <person name="Mejri S."/>
            <person name="Dirks R."/>
            <person name="Jansen H."/>
            <person name="Henkel C."/>
            <person name="Chen W.J."/>
            <person name="Zahm M."/>
            <person name="Cabau C."/>
            <person name="Klopp C."/>
            <person name="Thompson A.W."/>
            <person name="Robinson-Rechavi M."/>
            <person name="Braasch I."/>
            <person name="Lecointre G."/>
            <person name="Bobe J."/>
            <person name="Postlethwait J.H."/>
            <person name="Berthelot C."/>
            <person name="Roest Crollius H."/>
            <person name="Guiguen Y."/>
        </authorList>
    </citation>
    <scope>NUCLEOTIDE SEQUENCE</scope>
    <source>
        <strain evidence="9">WJC10195</strain>
    </source>
</reference>
<evidence type="ECO:0000256" key="3">
    <source>
        <dbReference type="ARBA" id="ARBA00022722"/>
    </source>
</evidence>
<protein>
    <recommendedName>
        <fullName evidence="8">Reverse transcriptase RNase H-like domain-containing protein</fullName>
    </recommendedName>
</protein>
<dbReference type="AlphaFoldDB" id="A0A9Q1GCS9"/>
<feature type="region of interest" description="Disordered" evidence="7">
    <location>
        <begin position="174"/>
        <end position="246"/>
    </location>
</feature>
<keyword evidence="10" id="KW-1185">Reference proteome</keyword>
<dbReference type="PANTHER" id="PTHR37984">
    <property type="entry name" value="PROTEIN CBG26694"/>
    <property type="match status" value="1"/>
</dbReference>
<keyword evidence="6" id="KW-0695">RNA-directed DNA polymerase</keyword>
<dbReference type="Gene3D" id="3.10.20.370">
    <property type="match status" value="1"/>
</dbReference>
<keyword evidence="4" id="KW-0255">Endonuclease</keyword>
<dbReference type="InterPro" id="IPR050951">
    <property type="entry name" value="Retrovirus_Pol_polyprotein"/>
</dbReference>
<dbReference type="SUPFAM" id="SSF56672">
    <property type="entry name" value="DNA/RNA polymerases"/>
    <property type="match status" value="1"/>
</dbReference>
<keyword evidence="5" id="KW-0378">Hydrolase</keyword>
<dbReference type="GO" id="GO:0016787">
    <property type="term" value="F:hydrolase activity"/>
    <property type="evidence" value="ECO:0007669"/>
    <property type="project" value="UniProtKB-KW"/>
</dbReference>
<dbReference type="InterPro" id="IPR041373">
    <property type="entry name" value="RT_RNaseH"/>
</dbReference>
<evidence type="ECO:0000256" key="4">
    <source>
        <dbReference type="ARBA" id="ARBA00022759"/>
    </source>
</evidence>
<dbReference type="Pfam" id="PF17917">
    <property type="entry name" value="RT_RNaseH"/>
    <property type="match status" value="1"/>
</dbReference>
<evidence type="ECO:0000259" key="8">
    <source>
        <dbReference type="Pfam" id="PF17917"/>
    </source>
</evidence>
<name>A0A9Q1GCS9_SYNKA</name>
<dbReference type="OrthoDB" id="775972at2759"/>
<dbReference type="EMBL" id="JAINUF010000001">
    <property type="protein sequence ID" value="KAJ8381562.1"/>
    <property type="molecule type" value="Genomic_DNA"/>
</dbReference>
<dbReference type="InterPro" id="IPR043502">
    <property type="entry name" value="DNA/RNA_pol_sf"/>
</dbReference>
<evidence type="ECO:0000313" key="9">
    <source>
        <dbReference type="EMBL" id="KAJ8381562.1"/>
    </source>
</evidence>
<comment type="caution">
    <text evidence="9">The sequence shown here is derived from an EMBL/GenBank/DDBJ whole genome shotgun (WGS) entry which is preliminary data.</text>
</comment>
<keyword evidence="1" id="KW-0808">Transferase</keyword>
<organism evidence="9 10">
    <name type="scientific">Synaphobranchus kaupii</name>
    <name type="common">Kaup's arrowtooth eel</name>
    <dbReference type="NCBI Taxonomy" id="118154"/>
    <lineage>
        <taxon>Eukaryota</taxon>
        <taxon>Metazoa</taxon>
        <taxon>Chordata</taxon>
        <taxon>Craniata</taxon>
        <taxon>Vertebrata</taxon>
        <taxon>Euteleostomi</taxon>
        <taxon>Actinopterygii</taxon>
        <taxon>Neopterygii</taxon>
        <taxon>Teleostei</taxon>
        <taxon>Anguilliformes</taxon>
        <taxon>Synaphobranchidae</taxon>
        <taxon>Synaphobranchus</taxon>
    </lineage>
</organism>
<dbReference type="Proteomes" id="UP001152622">
    <property type="component" value="Chromosome 1"/>
</dbReference>
<dbReference type="PANTHER" id="PTHR37984:SF13">
    <property type="entry name" value="RIBONUCLEASE H"/>
    <property type="match status" value="1"/>
</dbReference>
<evidence type="ECO:0000256" key="6">
    <source>
        <dbReference type="ARBA" id="ARBA00022918"/>
    </source>
</evidence>
<evidence type="ECO:0000256" key="5">
    <source>
        <dbReference type="ARBA" id="ARBA00022801"/>
    </source>
</evidence>
<keyword evidence="2" id="KW-0548">Nucleotidyltransferase</keyword>
<feature type="domain" description="Reverse transcriptase RNase H-like" evidence="8">
    <location>
        <begin position="2"/>
        <end position="103"/>
    </location>
</feature>
<evidence type="ECO:0000256" key="2">
    <source>
        <dbReference type="ARBA" id="ARBA00022695"/>
    </source>
</evidence>
<accession>A0A9Q1GCS9</accession>
<dbReference type="CDD" id="cd09274">
    <property type="entry name" value="RNase_HI_RT_Ty3"/>
    <property type="match status" value="1"/>
</dbReference>
<gene>
    <name evidence="9" type="ORF">SKAU_G00023400</name>
</gene>
<dbReference type="GO" id="GO:0003964">
    <property type="term" value="F:RNA-directed DNA polymerase activity"/>
    <property type="evidence" value="ECO:0007669"/>
    <property type="project" value="UniProtKB-KW"/>
</dbReference>